<dbReference type="AlphaFoldDB" id="J4KSN6"/>
<dbReference type="SUPFAM" id="SSF56281">
    <property type="entry name" value="Metallo-hydrolase/oxidoreductase"/>
    <property type="match status" value="1"/>
</dbReference>
<dbReference type="GO" id="GO:0046983">
    <property type="term" value="F:protein dimerization activity"/>
    <property type="evidence" value="ECO:0007669"/>
    <property type="project" value="InterPro"/>
</dbReference>
<dbReference type="GO" id="GO:0018909">
    <property type="term" value="P:dodecyl sulfate metabolic process"/>
    <property type="evidence" value="ECO:0007669"/>
    <property type="project" value="InterPro"/>
</dbReference>
<dbReference type="CDD" id="cd07710">
    <property type="entry name" value="arylsulfatase_Sdsa1-like_MBL-fold"/>
    <property type="match status" value="1"/>
</dbReference>
<dbReference type="Gene3D" id="1.25.40.880">
    <property type="entry name" value="Alkyl sulfatase, dimerisation domain"/>
    <property type="match status" value="1"/>
</dbReference>
<dbReference type="InterPro" id="IPR038536">
    <property type="entry name" value="Alkyl/aryl-sulf_dimr_sf"/>
</dbReference>
<evidence type="ECO:0000313" key="3">
    <source>
        <dbReference type="Proteomes" id="UP000010116"/>
    </source>
</evidence>
<protein>
    <submittedName>
        <fullName evidence="2">Beta-lactamase domain protein</fullName>
    </submittedName>
</protein>
<gene>
    <name evidence="2" type="ORF">NT02SARS_0875</name>
</gene>
<dbReference type="Proteomes" id="UP000010116">
    <property type="component" value="Unassembled WGS sequence"/>
</dbReference>
<dbReference type="HOGENOM" id="CLU_014655_0_1_6"/>
<sequence>MKIIVINTILLLFLLSCSENNIENNELDEQPSSVQLLIEHTKEFDRNIYSYETPGGNVHIAVGFGIANSIMVEGEGGNIIIDTSDSIHEAELIYTQFRKLNSNPISAIIYTHNHGDHNFGTSYYVNNQEKKPMIIAHESTDYYMQRILGILNPIISKRSTRMFGGTLDDKDLINVGIGKSLNVSKSPLGYVKADTTFKDELKLKISGINIELYHAPGETNDQIFVWLPKHKSLMPGDNIYKTFPNLYTIRGTTHRDVQGWVDSLDHMRSFNPQYIFPSHTKVIEGKNAMDALTIYRDAIQYIHDQTIRLMNKGLLPEEIASAITLPPELAASPFLYEFYGTVRWSVKSIFNGYLGWFSGEPVDLDPLSKKDKAKRLSMLAGGDEELFLELEDAIIKKDMQWSLELISYLESIDYKSNQLKSYKKEALEYIGKRSSNPNKRNYFLVSAQEIDLKPDDQRNMLTAETLNDMHVDTFFKILATRYNPSLNNNDGNIACFHLLSSQKSMIFRNHIIEITNAIAPNCNLEIEIPEILLKQILIGYKSPIESLSTGQIIIKKGSSTDFLKLLSIFR</sequence>
<dbReference type="SMART" id="SM00849">
    <property type="entry name" value="Lactamase_B"/>
    <property type="match status" value="1"/>
</dbReference>
<feature type="domain" description="Metallo-beta-lactamase" evidence="1">
    <location>
        <begin position="66"/>
        <end position="279"/>
    </location>
</feature>
<proteinExistence type="predicted"/>
<dbReference type="PANTHER" id="PTHR43223">
    <property type="entry name" value="ALKYL/ARYL-SULFATASE"/>
    <property type="match status" value="1"/>
</dbReference>
<dbReference type="Gene3D" id="3.60.15.30">
    <property type="entry name" value="Metallo-beta-lactamase domain"/>
    <property type="match status" value="1"/>
</dbReference>
<dbReference type="InterPro" id="IPR044097">
    <property type="entry name" value="Bds1/SdsA1_MBL-fold"/>
</dbReference>
<accession>J4KSN6</accession>
<dbReference type="InterPro" id="IPR036866">
    <property type="entry name" value="RibonucZ/Hydroxyglut_hydro"/>
</dbReference>
<dbReference type="InterPro" id="IPR052195">
    <property type="entry name" value="Bact_Alkyl/Aryl-Sulfatase"/>
</dbReference>
<dbReference type="PANTHER" id="PTHR43223:SF2">
    <property type="entry name" value="METALLO-BETA-LACTAMASE DOMAIN-CONTAINING PROTEIN"/>
    <property type="match status" value="1"/>
</dbReference>
<evidence type="ECO:0000259" key="1">
    <source>
        <dbReference type="SMART" id="SM00849"/>
    </source>
</evidence>
<dbReference type="Pfam" id="PF14863">
    <property type="entry name" value="Alkyl_sulf_dimr"/>
    <property type="match status" value="1"/>
</dbReference>
<dbReference type="EMBL" id="JH611185">
    <property type="protein sequence ID" value="EJP73019.1"/>
    <property type="molecule type" value="Genomic_DNA"/>
</dbReference>
<dbReference type="Pfam" id="PF00753">
    <property type="entry name" value="Lactamase_B"/>
    <property type="match status" value="1"/>
</dbReference>
<evidence type="ECO:0000313" key="2">
    <source>
        <dbReference type="EMBL" id="EJP73019.1"/>
    </source>
</evidence>
<dbReference type="GO" id="GO:0018741">
    <property type="term" value="F:linear primary-alkylsulfatase activity"/>
    <property type="evidence" value="ECO:0007669"/>
    <property type="project" value="InterPro"/>
</dbReference>
<dbReference type="PROSITE" id="PS51257">
    <property type="entry name" value="PROKAR_LIPOPROTEIN"/>
    <property type="match status" value="1"/>
</dbReference>
<dbReference type="InterPro" id="IPR001279">
    <property type="entry name" value="Metallo-B-lactamas"/>
</dbReference>
<reference evidence="2 3" key="1">
    <citation type="journal article" date="2012" name="ISME J.">
        <title>Genomic insights to SAR86, an abundant and uncultivated marine bacterial lineage.</title>
        <authorList>
            <person name="Dupont C.L."/>
            <person name="Rusch D.B."/>
            <person name="Yooseph S."/>
            <person name="Lombardo M.J."/>
            <person name="Richter R.A."/>
            <person name="Valas R."/>
            <person name="Novotny M."/>
            <person name="Yee-Greenbaum J."/>
            <person name="Selengut J.D."/>
            <person name="Haft D.H."/>
            <person name="Halpern A.L."/>
            <person name="Lasken R.S."/>
            <person name="Nealson K."/>
            <person name="Friedman R."/>
            <person name="Venter J.C."/>
        </authorList>
    </citation>
    <scope>NUCLEOTIDE SEQUENCE [LARGE SCALE GENOMIC DNA]</scope>
</reference>
<dbReference type="InterPro" id="IPR029228">
    <property type="entry name" value="Alkyl_sulf_dimr"/>
</dbReference>
<name>J4KSN6_9GAMM</name>
<organism evidence="2 3">
    <name type="scientific">SAR86 cluster bacterium SAR86B</name>
    <dbReference type="NCBI Taxonomy" id="1123867"/>
    <lineage>
        <taxon>Bacteria</taxon>
        <taxon>Pseudomonadati</taxon>
        <taxon>Pseudomonadota</taxon>
        <taxon>Gammaproteobacteria</taxon>
        <taxon>SAR86 cluster</taxon>
    </lineage>
</organism>